<dbReference type="PROSITE" id="PS51257">
    <property type="entry name" value="PROKAR_LIPOPROTEIN"/>
    <property type="match status" value="1"/>
</dbReference>
<reference evidence="2 3" key="1">
    <citation type="submission" date="2016-07" db="EMBL/GenBank/DDBJ databases">
        <title>Draft genome of Scalindua rubra, obtained from a brine-seawater interface in the Red Sea, sheds light on salt adaptation in anammox bacteria.</title>
        <authorList>
            <person name="Speth D.R."/>
            <person name="Lagkouvardos I."/>
            <person name="Wang Y."/>
            <person name="Qian P.-Y."/>
            <person name="Dutilh B.E."/>
            <person name="Jetten M.S."/>
        </authorList>
    </citation>
    <scope>NUCLEOTIDE SEQUENCE [LARGE SCALE GENOMIC DNA]</scope>
    <source>
        <strain evidence="2">BSI-1</strain>
    </source>
</reference>
<comment type="caution">
    <text evidence="2">The sequence shown here is derived from an EMBL/GenBank/DDBJ whole genome shotgun (WGS) entry which is preliminary data.</text>
</comment>
<evidence type="ECO:0008006" key="4">
    <source>
        <dbReference type="Google" id="ProtNLM"/>
    </source>
</evidence>
<protein>
    <recommendedName>
        <fullName evidence="4">Flagellar assembly protein T N-terminal domain-containing protein</fullName>
    </recommendedName>
</protein>
<proteinExistence type="predicted"/>
<gene>
    <name evidence="2" type="ORF">SCARUB_00782</name>
</gene>
<organism evidence="2 3">
    <name type="scientific">Candidatus Scalindua rubra</name>
    <dbReference type="NCBI Taxonomy" id="1872076"/>
    <lineage>
        <taxon>Bacteria</taxon>
        <taxon>Pseudomonadati</taxon>
        <taxon>Planctomycetota</taxon>
        <taxon>Candidatus Brocadiia</taxon>
        <taxon>Candidatus Brocadiales</taxon>
        <taxon>Candidatus Scalinduaceae</taxon>
        <taxon>Candidatus Scalindua</taxon>
    </lineage>
</organism>
<evidence type="ECO:0000313" key="3">
    <source>
        <dbReference type="Proteomes" id="UP000094056"/>
    </source>
</evidence>
<evidence type="ECO:0000256" key="1">
    <source>
        <dbReference type="SAM" id="Phobius"/>
    </source>
</evidence>
<keyword evidence="1" id="KW-1133">Transmembrane helix</keyword>
<evidence type="ECO:0000313" key="2">
    <source>
        <dbReference type="EMBL" id="ODS34109.1"/>
    </source>
</evidence>
<accession>A0A1E3XET2</accession>
<sequence length="412" mass="45991">MKKSMKLSYVLIPLRGILYPLLFMFLISACFLPENKVGWAGLPTGSPSPTNKNDEAKTVTVDGVGTVIGKDRARARDEALRDAYRMALEKAGVNISAYTEMVDLVVIKDVVNANVEGYVKSWQIDDEGVRDDGLYYVTITAKVVKAAIKKDDKEALKLIINIMGNPRFIVLVDEANIGEDPPFSMLEATLTEALTGYGYHSIDPEQKKLIEETEDARMAKRGDTSAALKLAMRMQADVIIVGKVYTEKLPKHEYFEGTNWVSSKAYSTVRAIIAETGEILDVKSPQKPGAGLTYRDAGTKAIKQCGQDMADDLIWNIPLHIGASEEKTIQLLVSNLTYSDYSKLTGELRNMRKVTYVFPRGWEKDEPAVYDIKTTGNAEDIAKRLEALGLEITRFSMNKIEVRKVEKGWWSW</sequence>
<dbReference type="InterPro" id="IPR038180">
    <property type="entry name" value="FlgT_N_sf"/>
</dbReference>
<dbReference type="AlphaFoldDB" id="A0A1E3XET2"/>
<dbReference type="Proteomes" id="UP000094056">
    <property type="component" value="Unassembled WGS sequence"/>
</dbReference>
<name>A0A1E3XET2_9BACT</name>
<keyword evidence="1" id="KW-0812">Transmembrane</keyword>
<dbReference type="Gene3D" id="3.30.1660.40">
    <property type="entry name" value="FlgT, N-terminal domain"/>
    <property type="match status" value="1"/>
</dbReference>
<dbReference type="EMBL" id="MAYW01000013">
    <property type="protein sequence ID" value="ODS34109.1"/>
    <property type="molecule type" value="Genomic_DNA"/>
</dbReference>
<keyword evidence="1" id="KW-0472">Membrane</keyword>
<feature type="transmembrane region" description="Helical" evidence="1">
    <location>
        <begin position="7"/>
        <end position="27"/>
    </location>
</feature>